<dbReference type="PANTHER" id="PTHR40626">
    <property type="entry name" value="MIP31509P"/>
    <property type="match status" value="1"/>
</dbReference>
<sequence length="928" mass="103508">MLPIHHSLEGIPHVQGAGLALDEPAENRGQKPKTLPCKYCSKKFRRVEHVQRHERTHTKEKPFGCTWDRCGKTFGRRDLLVRHEKLVHLNDGNKDSKPQRRASSSTTSHKASISDNHIDAEPIGLHAASINEHGSLQHQEPSQHQAAYHHTAVNPGVGSGHHHLTQDPHAATPRSVACNLDVLSDAALATEVNTISPMLNDMSQQGTIHHARVKSFDEPMGGYSERPRHEESEPMLSSGFVTQPPQPVYDDYNLFLDDIAGSACLLPPHFESDQQFSMWARAPGQVNPRGNSRPSSQFPSRFGSLAPDIREPIDTGQRLHEDTLRTNLLRISVADYNIMKSHLDEFSAVLPNDFIFPSRHTLSRFFEGYIGGFHDHLPFLHLPTLALVDMAPELLLAILAVGAQYRFENNRGYALWYAAKTVAMEQIRRRHSSEVHALLPTAASYSPHSTRPSPSISYRHSFASAQSERTVTHDTHREPYSPNTPGARLETIQAVLLLFAVGLWGAKTILQEALSLQSNLAFLIREERLNVETRPSSLNEWDTWIRLEGANRTKLIAFCFFNLCSTAYDIPPLLLTAELNLYMPARSRLWRAESAWQWQELRQTTPMADITVHGAFSRLFGRTTQGLPNHLSSLGHYILIHALVQHIYLLKQTSFAAGSSYDVQRTLKPEDVEEVSQALRVWQTSFGHRHQLRAAESGHSMNTDPSSGGSLAFNSTALLRLAYIRLHTDVPPSRALETRDSLMIASALDSTPLLHRSSRPNRAVFEAVHVLSMLVKAGVNYVARAKSAEWSIQHSLCNFECAILLAKWLVTLSAITPSDPAPSLEERNLLEYIRRMLDETEFAVPIDPSLAGPSSISGPMEMVASDGAKLRQLASAVVRLWAETFKGVHIFDMVKVMGASLDGYADLVDKPRERNPSMTRMAPEAGIT</sequence>
<dbReference type="AlphaFoldDB" id="A0A0A1V7M5"/>
<dbReference type="Pfam" id="PF00096">
    <property type="entry name" value="zf-C2H2"/>
    <property type="match status" value="1"/>
</dbReference>
<keyword evidence="6" id="KW-0539">Nucleus</keyword>
<dbReference type="InterPro" id="IPR007219">
    <property type="entry name" value="XnlR_reg_dom"/>
</dbReference>
<dbReference type="GO" id="GO:0000978">
    <property type="term" value="F:RNA polymerase II cis-regulatory region sequence-specific DNA binding"/>
    <property type="evidence" value="ECO:0007669"/>
    <property type="project" value="InterPro"/>
</dbReference>
<evidence type="ECO:0000256" key="5">
    <source>
        <dbReference type="ARBA" id="ARBA00022833"/>
    </source>
</evidence>
<dbReference type="SMART" id="SM00355">
    <property type="entry name" value="ZnF_C2H2"/>
    <property type="match status" value="2"/>
</dbReference>
<keyword evidence="4 7" id="KW-0863">Zinc-finger</keyword>
<accession>A0A0A1V7M5</accession>
<feature type="domain" description="C2H2-type" evidence="9">
    <location>
        <begin position="35"/>
        <end position="62"/>
    </location>
</feature>
<evidence type="ECO:0000313" key="10">
    <source>
        <dbReference type="EMBL" id="EXV05865.1"/>
    </source>
</evidence>
<dbReference type="InterPro" id="IPR013087">
    <property type="entry name" value="Znf_C2H2_type"/>
</dbReference>
<feature type="region of interest" description="Disordered" evidence="8">
    <location>
        <begin position="216"/>
        <end position="237"/>
    </location>
</feature>
<keyword evidence="2" id="KW-0479">Metal-binding</keyword>
<dbReference type="Proteomes" id="UP000030151">
    <property type="component" value="Unassembled WGS sequence"/>
</dbReference>
<dbReference type="InterPro" id="IPR051059">
    <property type="entry name" value="VerF-like"/>
</dbReference>
<dbReference type="HOGENOM" id="CLU_007784_0_0_1"/>
<evidence type="ECO:0000256" key="3">
    <source>
        <dbReference type="ARBA" id="ARBA00022737"/>
    </source>
</evidence>
<keyword evidence="5" id="KW-0862">Zinc</keyword>
<dbReference type="PROSITE" id="PS00028">
    <property type="entry name" value="ZINC_FINGER_C2H2_1"/>
    <property type="match status" value="2"/>
</dbReference>
<dbReference type="Gene3D" id="3.30.160.60">
    <property type="entry name" value="Classic Zinc Finger"/>
    <property type="match status" value="2"/>
</dbReference>
<evidence type="ECO:0000256" key="6">
    <source>
        <dbReference type="ARBA" id="ARBA00023242"/>
    </source>
</evidence>
<organism evidence="10 11">
    <name type="scientific">Metarhizium robertsii</name>
    <dbReference type="NCBI Taxonomy" id="568076"/>
    <lineage>
        <taxon>Eukaryota</taxon>
        <taxon>Fungi</taxon>
        <taxon>Dikarya</taxon>
        <taxon>Ascomycota</taxon>
        <taxon>Pezizomycotina</taxon>
        <taxon>Sordariomycetes</taxon>
        <taxon>Hypocreomycetidae</taxon>
        <taxon>Hypocreales</taxon>
        <taxon>Clavicipitaceae</taxon>
        <taxon>Metarhizium</taxon>
    </lineage>
</organism>
<name>A0A0A1V7M5_9HYPO</name>
<proteinExistence type="predicted"/>
<dbReference type="PROSITE" id="PS50157">
    <property type="entry name" value="ZINC_FINGER_C2H2_2"/>
    <property type="match status" value="2"/>
</dbReference>
<feature type="domain" description="C2H2-type" evidence="9">
    <location>
        <begin position="63"/>
        <end position="93"/>
    </location>
</feature>
<dbReference type="GO" id="GO:0000981">
    <property type="term" value="F:DNA-binding transcription factor activity, RNA polymerase II-specific"/>
    <property type="evidence" value="ECO:0007669"/>
    <property type="project" value="InterPro"/>
</dbReference>
<dbReference type="EMBL" id="JELW01000001">
    <property type="protein sequence ID" value="EXV05865.1"/>
    <property type="molecule type" value="Genomic_DNA"/>
</dbReference>
<evidence type="ECO:0000313" key="11">
    <source>
        <dbReference type="Proteomes" id="UP000030151"/>
    </source>
</evidence>
<comment type="subcellular location">
    <subcellularLocation>
        <location evidence="1">Nucleus</location>
    </subcellularLocation>
</comment>
<feature type="region of interest" description="Disordered" evidence="8">
    <location>
        <begin position="90"/>
        <end position="115"/>
    </location>
</feature>
<protein>
    <submittedName>
        <fullName evidence="10">Fungal specific transcription factor domain protein</fullName>
    </submittedName>
</protein>
<dbReference type="Pfam" id="PF04082">
    <property type="entry name" value="Fungal_trans"/>
    <property type="match status" value="1"/>
</dbReference>
<evidence type="ECO:0000256" key="2">
    <source>
        <dbReference type="ARBA" id="ARBA00022723"/>
    </source>
</evidence>
<dbReference type="GO" id="GO:0000785">
    <property type="term" value="C:chromatin"/>
    <property type="evidence" value="ECO:0007669"/>
    <property type="project" value="TreeGrafter"/>
</dbReference>
<evidence type="ECO:0000256" key="7">
    <source>
        <dbReference type="PROSITE-ProRule" id="PRU00042"/>
    </source>
</evidence>
<evidence type="ECO:0000256" key="4">
    <source>
        <dbReference type="ARBA" id="ARBA00022771"/>
    </source>
</evidence>
<dbReference type="OrthoDB" id="654211at2759"/>
<evidence type="ECO:0000259" key="9">
    <source>
        <dbReference type="PROSITE" id="PS50157"/>
    </source>
</evidence>
<dbReference type="eggNOG" id="KOG1721">
    <property type="taxonomic scope" value="Eukaryota"/>
</dbReference>
<dbReference type="PANTHER" id="PTHR40626:SF10">
    <property type="entry name" value="C2H2-TYPE DOMAIN-CONTAINING PROTEIN"/>
    <property type="match status" value="1"/>
</dbReference>
<dbReference type="GO" id="GO:0006351">
    <property type="term" value="P:DNA-templated transcription"/>
    <property type="evidence" value="ECO:0007669"/>
    <property type="project" value="InterPro"/>
</dbReference>
<evidence type="ECO:0000256" key="1">
    <source>
        <dbReference type="ARBA" id="ARBA00004123"/>
    </source>
</evidence>
<dbReference type="SUPFAM" id="SSF57667">
    <property type="entry name" value="beta-beta-alpha zinc fingers"/>
    <property type="match status" value="1"/>
</dbReference>
<keyword evidence="3" id="KW-0677">Repeat</keyword>
<comment type="caution">
    <text evidence="10">The sequence shown here is derived from an EMBL/GenBank/DDBJ whole genome shotgun (WGS) entry which is preliminary data.</text>
</comment>
<gene>
    <name evidence="10" type="ORF">X797_000582</name>
</gene>
<dbReference type="GO" id="GO:0005634">
    <property type="term" value="C:nucleus"/>
    <property type="evidence" value="ECO:0007669"/>
    <property type="project" value="UniProtKB-SubCell"/>
</dbReference>
<dbReference type="InterPro" id="IPR036236">
    <property type="entry name" value="Znf_C2H2_sf"/>
</dbReference>
<evidence type="ECO:0000256" key="8">
    <source>
        <dbReference type="SAM" id="MobiDB-lite"/>
    </source>
</evidence>
<dbReference type="GO" id="GO:0008270">
    <property type="term" value="F:zinc ion binding"/>
    <property type="evidence" value="ECO:0007669"/>
    <property type="project" value="UniProtKB-KW"/>
</dbReference>
<reference evidence="10 11" key="1">
    <citation type="submission" date="2014-02" db="EMBL/GenBank/DDBJ databases">
        <title>The genome sequence of the entomopathogenic fungus Metarhizium robertsii ARSEF 2575.</title>
        <authorList>
            <person name="Giuliano Garisto Donzelli B."/>
            <person name="Roe B.A."/>
            <person name="Macmil S.L."/>
            <person name="Krasnoff S.B."/>
            <person name="Gibson D.M."/>
        </authorList>
    </citation>
    <scope>NUCLEOTIDE SEQUENCE [LARGE SCALE GENOMIC DNA]</scope>
    <source>
        <strain evidence="10 11">ARSEF 2575</strain>
    </source>
</reference>
<feature type="compositionally biased region" description="Low complexity" evidence="8">
    <location>
        <begin position="102"/>
        <end position="114"/>
    </location>
</feature>